<dbReference type="AlphaFoldDB" id="A0A918XQM1"/>
<sequence>MPPDDLKAIAALAGRLRFPAAVHAGPAGREPRTSAPKGSFEAALEAIRSASAGGPDRATTGRRGAVAGGLLAGGTLAALGRAATPPDGARARPEPWPAAGDPTVGEAGVLIWPGPNPCAAGRRRSAGQPAGSRSGPDPTQSPTGTDAVEPQVAVVGVDEEEATPRA</sequence>
<feature type="compositionally biased region" description="Acidic residues" evidence="1">
    <location>
        <begin position="157"/>
        <end position="166"/>
    </location>
</feature>
<reference evidence="2" key="1">
    <citation type="journal article" date="2014" name="Int. J. Syst. Evol. Microbiol.">
        <title>Complete genome sequence of Corynebacterium casei LMG S-19264T (=DSM 44701T), isolated from a smear-ripened cheese.</title>
        <authorList>
            <consortium name="US DOE Joint Genome Institute (JGI-PGF)"/>
            <person name="Walter F."/>
            <person name="Albersmeier A."/>
            <person name="Kalinowski J."/>
            <person name="Ruckert C."/>
        </authorList>
    </citation>
    <scope>NUCLEOTIDE SEQUENCE</scope>
    <source>
        <strain evidence="2">KCTC 42651</strain>
    </source>
</reference>
<protein>
    <submittedName>
        <fullName evidence="2">Uncharacterized protein</fullName>
    </submittedName>
</protein>
<gene>
    <name evidence="2" type="ORF">GCM10017083_10800</name>
</gene>
<keyword evidence="3" id="KW-1185">Reference proteome</keyword>
<comment type="caution">
    <text evidence="2">The sequence shown here is derived from an EMBL/GenBank/DDBJ whole genome shotgun (WGS) entry which is preliminary data.</text>
</comment>
<evidence type="ECO:0000313" key="2">
    <source>
        <dbReference type="EMBL" id="GHD43993.1"/>
    </source>
</evidence>
<proteinExistence type="predicted"/>
<dbReference type="EMBL" id="BMZS01000002">
    <property type="protein sequence ID" value="GHD43993.1"/>
    <property type="molecule type" value="Genomic_DNA"/>
</dbReference>
<dbReference type="Proteomes" id="UP000630353">
    <property type="component" value="Unassembled WGS sequence"/>
</dbReference>
<organism evidence="2 3">
    <name type="scientific">Thalassobaculum fulvum</name>
    <dbReference type="NCBI Taxonomy" id="1633335"/>
    <lineage>
        <taxon>Bacteria</taxon>
        <taxon>Pseudomonadati</taxon>
        <taxon>Pseudomonadota</taxon>
        <taxon>Alphaproteobacteria</taxon>
        <taxon>Rhodospirillales</taxon>
        <taxon>Thalassobaculaceae</taxon>
        <taxon>Thalassobaculum</taxon>
    </lineage>
</organism>
<feature type="region of interest" description="Disordered" evidence="1">
    <location>
        <begin position="80"/>
        <end position="166"/>
    </location>
</feature>
<evidence type="ECO:0000256" key="1">
    <source>
        <dbReference type="SAM" id="MobiDB-lite"/>
    </source>
</evidence>
<reference evidence="2" key="2">
    <citation type="submission" date="2020-09" db="EMBL/GenBank/DDBJ databases">
        <authorList>
            <person name="Sun Q."/>
            <person name="Kim S."/>
        </authorList>
    </citation>
    <scope>NUCLEOTIDE SEQUENCE</scope>
    <source>
        <strain evidence="2">KCTC 42651</strain>
    </source>
</reference>
<name>A0A918XQM1_9PROT</name>
<dbReference type="RefSeq" id="WP_189987905.1">
    <property type="nucleotide sequence ID" value="NZ_BMZS01000002.1"/>
</dbReference>
<accession>A0A918XQM1</accession>
<evidence type="ECO:0000313" key="3">
    <source>
        <dbReference type="Proteomes" id="UP000630353"/>
    </source>
</evidence>